<comment type="subcellular location">
    <subcellularLocation>
        <location evidence="4">Nucleus</location>
    </subcellularLocation>
    <subcellularLocation>
        <location evidence="4">Cytoplasm</location>
    </subcellularLocation>
    <text evidence="4">Nucleus and/or cytoplasm.</text>
</comment>
<dbReference type="SMART" id="SM00386">
    <property type="entry name" value="HAT"/>
    <property type="match status" value="6"/>
</dbReference>
<feature type="compositionally biased region" description="Acidic residues" evidence="5">
    <location>
        <begin position="622"/>
        <end position="633"/>
    </location>
</feature>
<feature type="region of interest" description="Disordered" evidence="5">
    <location>
        <begin position="608"/>
        <end position="634"/>
    </location>
</feature>
<dbReference type="GO" id="GO:0180010">
    <property type="term" value="P:co-transcriptional mRNA 3'-end processing, cleavage and polyadenylation pathway"/>
    <property type="evidence" value="ECO:0007669"/>
    <property type="project" value="UniProtKB-UniRule"/>
</dbReference>
<dbReference type="GO" id="GO:0005634">
    <property type="term" value="C:nucleus"/>
    <property type="evidence" value="ECO:0007669"/>
    <property type="project" value="UniProtKB-SubCell"/>
</dbReference>
<evidence type="ECO:0000256" key="1">
    <source>
        <dbReference type="ARBA" id="ARBA00002863"/>
    </source>
</evidence>
<dbReference type="InterPro" id="IPR011990">
    <property type="entry name" value="TPR-like_helical_dom_sf"/>
</dbReference>
<feature type="compositionally biased region" description="Polar residues" evidence="5">
    <location>
        <begin position="135"/>
        <end position="150"/>
    </location>
</feature>
<feature type="compositionally biased region" description="Basic and acidic residues" evidence="5">
    <location>
        <begin position="1"/>
        <end position="10"/>
    </location>
</feature>
<dbReference type="Gene3D" id="1.25.40.1040">
    <property type="match status" value="2"/>
</dbReference>
<dbReference type="SUPFAM" id="SSF48452">
    <property type="entry name" value="TPR-like"/>
    <property type="match status" value="2"/>
</dbReference>
<evidence type="ECO:0000313" key="7">
    <source>
        <dbReference type="EMBL" id="KAF2501637.1"/>
    </source>
</evidence>
<feature type="compositionally biased region" description="Low complexity" evidence="5">
    <location>
        <begin position="969"/>
        <end position="979"/>
    </location>
</feature>
<feature type="region of interest" description="Disordered" evidence="5">
    <location>
        <begin position="896"/>
        <end position="987"/>
    </location>
</feature>
<keyword evidence="8" id="KW-1185">Reference proteome</keyword>
<dbReference type="EMBL" id="MU004182">
    <property type="protein sequence ID" value="KAF2501637.1"/>
    <property type="molecule type" value="Genomic_DNA"/>
</dbReference>
<keyword evidence="4" id="KW-0963">Cytoplasm</keyword>
<dbReference type="InterPro" id="IPR008847">
    <property type="entry name" value="Suf"/>
</dbReference>
<evidence type="ECO:0000256" key="5">
    <source>
        <dbReference type="SAM" id="MobiDB-lite"/>
    </source>
</evidence>
<dbReference type="GO" id="GO:0005737">
    <property type="term" value="C:cytoplasm"/>
    <property type="evidence" value="ECO:0007669"/>
    <property type="project" value="UniProtKB-SubCell"/>
</dbReference>
<comment type="function">
    <text evidence="1 4">Component of the cleavage factor IA (CFIA) complex, which is involved in the endonucleolytic cleavage during polyadenylation-dependent pre-mRNA 3'-end formation.</text>
</comment>
<dbReference type="GO" id="GO:0003729">
    <property type="term" value="F:mRNA binding"/>
    <property type="evidence" value="ECO:0007669"/>
    <property type="project" value="TreeGrafter"/>
</dbReference>
<dbReference type="PANTHER" id="PTHR19980">
    <property type="entry name" value="RNA CLEAVAGE STIMULATION FACTOR"/>
    <property type="match status" value="1"/>
</dbReference>
<proteinExistence type="predicted"/>
<evidence type="ECO:0000256" key="2">
    <source>
        <dbReference type="ARBA" id="ARBA00022737"/>
    </source>
</evidence>
<dbReference type="AlphaFoldDB" id="A0A6A6RDV9"/>
<feature type="region of interest" description="Disordered" evidence="5">
    <location>
        <begin position="201"/>
        <end position="221"/>
    </location>
</feature>
<dbReference type="PANTHER" id="PTHR19980:SF0">
    <property type="entry name" value="CLEAVAGE STIMULATION FACTOR SUBUNIT 3"/>
    <property type="match status" value="1"/>
</dbReference>
<feature type="domain" description="Suppressor of forked" evidence="6">
    <location>
        <begin position="227"/>
        <end position="835"/>
    </location>
</feature>
<sequence>MAEYDPERAFLDSLAADPSGGYATDSPGQQHPVASDDDEDYDPSNLMPSTDYPSHIPKSAAGSVSPAPSASVPVSPPANADSPANRVPSEASEPVPQQRIVGGFVVESSDDEGDLPSAKPRAADAALRVHGRASPSAQRSISSTPSNAIPKTNVHIHSASQDQDGSGVLSTGLSDPAPSLASVVPVAAVSAHENLKSPLVASTPVPEATPAPQAAASSQPQARLPLDRIGILEDRIKEDPRGDMDAWLSLISEYRKRNKFDDVRAVYDRFFKVFPTAAEEWVNYCNMELQNDDFYRVEQIFMKSIQSNHHLQLWSTYLDYVRRRNDLSSDPEGKARAIVQQAFDFVLGNVGIDKDSGNLWQEYLSFIKSAPGSHTSGDWQDLQKMDRMRKAYQRAVCIPTLQVQNIWKQYDQFEMGLNKAAGRKFLQEKSAAYMTARSSNIKLENITKDLIRTTRPHLPPAPGFDGDVEYLHQVDIWKNWISWEKEDPLVLRDDDPPAYHKRVLYVYKQALMALRFWPEMWYDAAEFCYQNDLVNEGDAFLLDGTNANPESSLLAFKRADRIELTHEPEEGEEGVKRRGDAVREPYNKLLDALYDLVKKTKEREERTITRVKEMHAQNAPQDDSDDDEDDEEEGVLKPNAREAALQMQIRAIEAGNNAQTTLLSKIISYAWIGLMRAMRRIQGKGKPNGNVGGFRQIFAEARKKGRVLSDVYVTSALIEYHCYKDPAATKIFERGMKLFPNDENFALEYLKHLIAINDITNARAVFETTVSKLTQKPETVPRAKPIFSFFHEYESQYGELSQITKLEKRMGDLFPEDPQLARFSHRYSSPTFDPTVVRPIISPATQSKPKGMPPMPMAMPMQQPAAPPMPAPMQMQMPLPPNLMAVPTIEEATPSMNHVSQAHSDPSRFQNGPNMNSPRPPPAVAAISNSPKRPFMFDEEDGEAQPRKLQRGESPLKGAAGRRLDAARRNQAQQGGQSQYNIPQAPQPSLPRELTFLLSIIPGAHTYRETRFIPERLVDLIRRTDMDRTGPPPVVAPSPVYNQQYPPPPQVQFPGAPGLPPYSVPGTYPINSFLPSWTTNWPQGFPYQR</sequence>
<keyword evidence="4" id="KW-0507">mRNA processing</keyword>
<feature type="compositionally biased region" description="Polar residues" evidence="5">
    <location>
        <begin position="896"/>
        <end position="917"/>
    </location>
</feature>
<name>A0A6A6RDV9_9PEZI</name>
<accession>A0A6A6RDV9</accession>
<feature type="compositionally biased region" description="Low complexity" evidence="5">
    <location>
        <begin position="57"/>
        <end position="84"/>
    </location>
</feature>
<protein>
    <recommendedName>
        <fullName evidence="4">mRNA 3'-end-processing protein RNA14</fullName>
    </recommendedName>
</protein>
<evidence type="ECO:0000256" key="3">
    <source>
        <dbReference type="ARBA" id="ARBA00023242"/>
    </source>
</evidence>
<evidence type="ECO:0000259" key="6">
    <source>
        <dbReference type="Pfam" id="PF05843"/>
    </source>
</evidence>
<feature type="region of interest" description="Disordered" evidence="5">
    <location>
        <begin position="1"/>
        <end position="151"/>
    </location>
</feature>
<keyword evidence="2" id="KW-0677">Repeat</keyword>
<evidence type="ECO:0000256" key="4">
    <source>
        <dbReference type="RuleBase" id="RU369035"/>
    </source>
</evidence>
<dbReference type="OrthoDB" id="26282at2759"/>
<reference evidence="7" key="1">
    <citation type="journal article" date="2020" name="Stud. Mycol.">
        <title>101 Dothideomycetes genomes: a test case for predicting lifestyles and emergence of pathogens.</title>
        <authorList>
            <person name="Haridas S."/>
            <person name="Albert R."/>
            <person name="Binder M."/>
            <person name="Bloem J."/>
            <person name="Labutti K."/>
            <person name="Salamov A."/>
            <person name="Andreopoulos B."/>
            <person name="Baker S."/>
            <person name="Barry K."/>
            <person name="Bills G."/>
            <person name="Bluhm B."/>
            <person name="Cannon C."/>
            <person name="Castanera R."/>
            <person name="Culley D."/>
            <person name="Daum C."/>
            <person name="Ezra D."/>
            <person name="Gonzalez J."/>
            <person name="Henrissat B."/>
            <person name="Kuo A."/>
            <person name="Liang C."/>
            <person name="Lipzen A."/>
            <person name="Lutzoni F."/>
            <person name="Magnuson J."/>
            <person name="Mondo S."/>
            <person name="Nolan M."/>
            <person name="Ohm R."/>
            <person name="Pangilinan J."/>
            <person name="Park H.-J."/>
            <person name="Ramirez L."/>
            <person name="Alfaro M."/>
            <person name="Sun H."/>
            <person name="Tritt A."/>
            <person name="Yoshinaga Y."/>
            <person name="Zwiers L.-H."/>
            <person name="Turgeon B."/>
            <person name="Goodwin S."/>
            <person name="Spatafora J."/>
            <person name="Crous P."/>
            <person name="Grigoriev I."/>
        </authorList>
    </citation>
    <scope>NUCLEOTIDE SEQUENCE</scope>
    <source>
        <strain evidence="7">CBS 269.34</strain>
    </source>
</reference>
<dbReference type="Pfam" id="PF05843">
    <property type="entry name" value="Suf"/>
    <property type="match status" value="1"/>
</dbReference>
<dbReference type="InterPro" id="IPR045243">
    <property type="entry name" value="Rna14-like"/>
</dbReference>
<organism evidence="7 8">
    <name type="scientific">Lophium mytilinum</name>
    <dbReference type="NCBI Taxonomy" id="390894"/>
    <lineage>
        <taxon>Eukaryota</taxon>
        <taxon>Fungi</taxon>
        <taxon>Dikarya</taxon>
        <taxon>Ascomycota</taxon>
        <taxon>Pezizomycotina</taxon>
        <taxon>Dothideomycetes</taxon>
        <taxon>Pleosporomycetidae</taxon>
        <taxon>Mytilinidiales</taxon>
        <taxon>Mytilinidiaceae</taxon>
        <taxon>Lophium</taxon>
    </lineage>
</organism>
<dbReference type="InterPro" id="IPR003107">
    <property type="entry name" value="HAT"/>
</dbReference>
<feature type="compositionally biased region" description="Low complexity" evidence="5">
    <location>
        <begin position="210"/>
        <end position="221"/>
    </location>
</feature>
<dbReference type="Proteomes" id="UP000799750">
    <property type="component" value="Unassembled WGS sequence"/>
</dbReference>
<keyword evidence="3 4" id="KW-0539">Nucleus</keyword>
<evidence type="ECO:0000313" key="8">
    <source>
        <dbReference type="Proteomes" id="UP000799750"/>
    </source>
</evidence>
<gene>
    <name evidence="7" type="ORF">BU16DRAFT_534286</name>
</gene>